<dbReference type="Pfam" id="PF00034">
    <property type="entry name" value="Cytochrom_C"/>
    <property type="match status" value="1"/>
</dbReference>
<evidence type="ECO:0000256" key="3">
    <source>
        <dbReference type="PROSITE-ProRule" id="PRU00433"/>
    </source>
</evidence>
<dbReference type="InterPro" id="IPR009056">
    <property type="entry name" value="Cyt_c-like_dom"/>
</dbReference>
<keyword evidence="6" id="KW-1185">Reference proteome</keyword>
<organism evidence="5 6">
    <name type="scientific">Maritimibacter dapengensis</name>
    <dbReference type="NCBI Taxonomy" id="2836868"/>
    <lineage>
        <taxon>Bacteria</taxon>
        <taxon>Pseudomonadati</taxon>
        <taxon>Pseudomonadota</taxon>
        <taxon>Alphaproteobacteria</taxon>
        <taxon>Rhodobacterales</taxon>
        <taxon>Roseobacteraceae</taxon>
        <taxon>Maritimibacter</taxon>
    </lineage>
</organism>
<evidence type="ECO:0000313" key="6">
    <source>
        <dbReference type="Proteomes" id="UP000756530"/>
    </source>
</evidence>
<feature type="domain" description="Cytochrome c" evidence="4">
    <location>
        <begin position="42"/>
        <end position="235"/>
    </location>
</feature>
<keyword evidence="2 3" id="KW-0408">Iron</keyword>
<name>A0ABS6T0S5_9RHOB</name>
<protein>
    <submittedName>
        <fullName evidence="5">C-type cytochrome</fullName>
    </submittedName>
</protein>
<evidence type="ECO:0000313" key="5">
    <source>
        <dbReference type="EMBL" id="MBV7378829.1"/>
    </source>
</evidence>
<dbReference type="EMBL" id="JAHUZE010000002">
    <property type="protein sequence ID" value="MBV7378829.1"/>
    <property type="molecule type" value="Genomic_DNA"/>
</dbReference>
<sequence>MVFRFTVPFGILLAGSAAHTGAAQTLDRLLTDPDEIAAQCGGQASAGEPLFQENCAACHSLTVEGDQSKGPHLAGLYGRAAGGVADYDYVSDLPGRDVTWEGDTLRPFLSGETGIEGHPVIEPEQVRRDLLTYVRIHTRPAPPAPEEVEVPADVLAMSGDAEYGAYLAGDCVSCHNAAAEATGMETIYGRGVETFLTLMYQYKARAIGTETMQLYATSLGDDEMAALAAYFEGADS</sequence>
<reference evidence="5 6" key="1">
    <citation type="submission" date="2021-05" db="EMBL/GenBank/DDBJ databases">
        <title>Culturable bacteria isolated from Daya Bay.</title>
        <authorList>
            <person name="Zheng W."/>
            <person name="Yu S."/>
            <person name="Huang Y."/>
        </authorList>
    </citation>
    <scope>NUCLEOTIDE SEQUENCE [LARGE SCALE GENOMIC DNA]</scope>
    <source>
        <strain evidence="5 6">DP4N28-5</strain>
    </source>
</reference>
<dbReference type="PANTHER" id="PTHR11961">
    <property type="entry name" value="CYTOCHROME C"/>
    <property type="match status" value="1"/>
</dbReference>
<comment type="caution">
    <text evidence="5">The sequence shown here is derived from an EMBL/GenBank/DDBJ whole genome shotgun (WGS) entry which is preliminary data.</text>
</comment>
<keyword evidence="1 3" id="KW-0479">Metal-binding</keyword>
<dbReference type="InterPro" id="IPR002327">
    <property type="entry name" value="Cyt_c_1A/1B"/>
</dbReference>
<evidence type="ECO:0000256" key="1">
    <source>
        <dbReference type="ARBA" id="ARBA00022723"/>
    </source>
</evidence>
<evidence type="ECO:0000256" key="2">
    <source>
        <dbReference type="ARBA" id="ARBA00023004"/>
    </source>
</evidence>
<dbReference type="Proteomes" id="UP000756530">
    <property type="component" value="Unassembled WGS sequence"/>
</dbReference>
<proteinExistence type="predicted"/>
<accession>A0ABS6T0S5</accession>
<gene>
    <name evidence="5" type="ORF">KJP28_07805</name>
</gene>
<keyword evidence="3" id="KW-0349">Heme</keyword>
<evidence type="ECO:0000259" key="4">
    <source>
        <dbReference type="PROSITE" id="PS51007"/>
    </source>
</evidence>
<dbReference type="PROSITE" id="PS51007">
    <property type="entry name" value="CYTC"/>
    <property type="match status" value="1"/>
</dbReference>